<dbReference type="HOGENOM" id="CLU_069867_4_1_2"/>
<protein>
    <submittedName>
        <fullName evidence="1">Polyketide cyclase/dehydrase</fullName>
    </submittedName>
</protein>
<dbReference type="RefSeq" id="WP_013825841.1">
    <property type="nucleotide sequence ID" value="NC_015574.1"/>
</dbReference>
<gene>
    <name evidence="1" type="ordered locus">MSWAN_1324</name>
</gene>
<dbReference type="KEGG" id="mew:MSWAN_1324"/>
<evidence type="ECO:0000313" key="1">
    <source>
        <dbReference type="EMBL" id="AEG18340.1"/>
    </source>
</evidence>
<evidence type="ECO:0000313" key="2">
    <source>
        <dbReference type="Proteomes" id="UP000009231"/>
    </source>
</evidence>
<reference evidence="1 2" key="1">
    <citation type="journal article" date="2014" name="Int. J. Syst. Evol. Microbiol.">
        <title>Methanobacterium paludis sp. nov. and a novel strain of Methanobacterium lacus isolated from northern peatlands.</title>
        <authorList>
            <person name="Cadillo-Quiroz H."/>
            <person name="Brauer S.L."/>
            <person name="Goodson N."/>
            <person name="Yavitt J.B."/>
            <person name="Zinder S.H."/>
        </authorList>
    </citation>
    <scope>NUCLEOTIDE SEQUENCE [LARGE SCALE GENOMIC DNA]</scope>
    <source>
        <strain evidence="2">DSM 25820 / JCM 18151 / SWAN1</strain>
    </source>
</reference>
<dbReference type="eggNOG" id="arCOG05264">
    <property type="taxonomic scope" value="Archaea"/>
</dbReference>
<dbReference type="PANTHER" id="PTHR36166:SF1">
    <property type="entry name" value="SRPBCC DOMAIN-CONTAINING PROTEIN"/>
    <property type="match status" value="1"/>
</dbReference>
<dbReference type="PANTHER" id="PTHR36166">
    <property type="entry name" value="CHROMOSOME 9, WHOLE GENOME SHOTGUN SEQUENCE"/>
    <property type="match status" value="1"/>
</dbReference>
<keyword evidence="2" id="KW-1185">Reference proteome</keyword>
<proteinExistence type="predicted"/>
<dbReference type="AlphaFoldDB" id="F6D6Q7"/>
<dbReference type="EMBL" id="CP002772">
    <property type="protein sequence ID" value="AEG18340.1"/>
    <property type="molecule type" value="Genomic_DNA"/>
</dbReference>
<sequence length="145" mass="16921">MKEIYSEIQINASASVVWGILTDFDKFGEWNPFIKEISGTLKEGSELRIFIEPPNSKGMEFKPTLKKVEMEKKIKWLGKVWIPKLIDGEHSWIINQIDDNTVLFIQKERFTGIFVPFFSKLLKNTKSGFEMMNQNLKQRAEKMMG</sequence>
<dbReference type="Proteomes" id="UP000009231">
    <property type="component" value="Chromosome"/>
</dbReference>
<name>F6D6Q7_METPW</name>
<organism evidence="1 2">
    <name type="scientific">Methanobacterium paludis (strain DSM 25820 / JCM 18151 / SWAN1)</name>
    <dbReference type="NCBI Taxonomy" id="868131"/>
    <lineage>
        <taxon>Archaea</taxon>
        <taxon>Methanobacteriati</taxon>
        <taxon>Methanobacteriota</taxon>
        <taxon>Methanomada group</taxon>
        <taxon>Methanobacteria</taxon>
        <taxon>Methanobacteriales</taxon>
        <taxon>Methanobacteriaceae</taxon>
        <taxon>Methanobacterium</taxon>
    </lineage>
</organism>
<dbReference type="OrthoDB" id="66844at2157"/>
<accession>F6D6Q7</accession>
<dbReference type="CDD" id="cd07822">
    <property type="entry name" value="SRPBCC_4"/>
    <property type="match status" value="1"/>
</dbReference>
<dbReference type="SUPFAM" id="SSF55961">
    <property type="entry name" value="Bet v1-like"/>
    <property type="match status" value="1"/>
</dbReference>
<dbReference type="GeneID" id="10668829"/>
<dbReference type="InterPro" id="IPR019587">
    <property type="entry name" value="Polyketide_cyclase/dehydratase"/>
</dbReference>
<dbReference type="STRING" id="868131.MSWAN_1324"/>
<dbReference type="Pfam" id="PF10604">
    <property type="entry name" value="Polyketide_cyc2"/>
    <property type="match status" value="1"/>
</dbReference>
<dbReference type="Gene3D" id="3.30.530.20">
    <property type="match status" value="1"/>
</dbReference>
<dbReference type="InterPro" id="IPR023393">
    <property type="entry name" value="START-like_dom_sf"/>
</dbReference>